<feature type="non-terminal residue" evidence="1">
    <location>
        <position position="1"/>
    </location>
</feature>
<evidence type="ECO:0000313" key="2">
    <source>
        <dbReference type="Proteomes" id="UP000193926"/>
    </source>
</evidence>
<gene>
    <name evidence="1" type="ORF">MGEO_20810</name>
</gene>
<name>A0A1X4N774_9RHOB</name>
<protein>
    <submittedName>
        <fullName evidence="1">Uncharacterized protein</fullName>
    </submittedName>
</protein>
<evidence type="ECO:0000313" key="1">
    <source>
        <dbReference type="EMBL" id="OSQ42085.1"/>
    </source>
</evidence>
<organism evidence="1 2">
    <name type="scientific">Marivita geojedonensis</name>
    <dbReference type="NCBI Taxonomy" id="1123756"/>
    <lineage>
        <taxon>Bacteria</taxon>
        <taxon>Pseudomonadati</taxon>
        <taxon>Pseudomonadota</taxon>
        <taxon>Alphaproteobacteria</taxon>
        <taxon>Rhodobacterales</taxon>
        <taxon>Roseobacteraceae</taxon>
        <taxon>Marivita</taxon>
    </lineage>
</organism>
<comment type="caution">
    <text evidence="1">The sequence shown here is derived from an EMBL/GenBank/DDBJ whole genome shotgun (WGS) entry which is preliminary data.</text>
</comment>
<proteinExistence type="predicted"/>
<accession>A0A1X4N774</accession>
<dbReference type="AlphaFoldDB" id="A0A1X4N774"/>
<keyword evidence="2" id="KW-1185">Reference proteome</keyword>
<dbReference type="EMBL" id="JFKC01000057">
    <property type="protein sequence ID" value="OSQ42085.1"/>
    <property type="molecule type" value="Genomic_DNA"/>
</dbReference>
<sequence>PDPSRAGKASTKQAHAAPIKQFDQGIKIHRSLLLKRNASSLFRDPRPAAAGQHSLMRRFAI</sequence>
<reference evidence="1 2" key="1">
    <citation type="submission" date="2014-03" db="EMBL/GenBank/DDBJ databases">
        <title>The draft genome sequence of Marivita geojedonensis KCTC 23882.</title>
        <authorList>
            <person name="Lai Q."/>
            <person name="Shao Z."/>
        </authorList>
    </citation>
    <scope>NUCLEOTIDE SEQUENCE [LARGE SCALE GENOMIC DNA]</scope>
    <source>
        <strain evidence="1 2">DPG-138</strain>
    </source>
</reference>
<dbReference type="Proteomes" id="UP000193926">
    <property type="component" value="Unassembled WGS sequence"/>
</dbReference>